<feature type="non-terminal residue" evidence="1">
    <location>
        <position position="1"/>
    </location>
</feature>
<organism evidence="1 2">
    <name type="scientific">Leifsonia aquatica ATCC 14665</name>
    <dbReference type="NCBI Taxonomy" id="1358026"/>
    <lineage>
        <taxon>Bacteria</taxon>
        <taxon>Bacillati</taxon>
        <taxon>Actinomycetota</taxon>
        <taxon>Actinomycetes</taxon>
        <taxon>Micrococcales</taxon>
        <taxon>Microbacteriaceae</taxon>
        <taxon>Leifsonia</taxon>
    </lineage>
</organism>
<comment type="caution">
    <text evidence="1">The sequence shown here is derived from an EMBL/GenBank/DDBJ whole genome shotgun (WGS) entry which is preliminary data.</text>
</comment>
<sequence length="46" mass="4739">GPEGLPDPLPPAVRTALAAGTPLLQQVTARVIGRGLRPESVAPELR</sequence>
<evidence type="ECO:0000313" key="1">
    <source>
        <dbReference type="EMBL" id="ERK71015.1"/>
    </source>
</evidence>
<name>U2R714_LEIAQ</name>
<proteinExistence type="predicted"/>
<reference evidence="1 2" key="1">
    <citation type="submission" date="2013-08" db="EMBL/GenBank/DDBJ databases">
        <authorList>
            <person name="Weinstock G."/>
            <person name="Sodergren E."/>
            <person name="Wylie T."/>
            <person name="Fulton L."/>
            <person name="Fulton R."/>
            <person name="Fronick C."/>
            <person name="O'Laughlin M."/>
            <person name="Godfrey J."/>
            <person name="Miner T."/>
            <person name="Herter B."/>
            <person name="Appelbaum E."/>
            <person name="Cordes M."/>
            <person name="Lek S."/>
            <person name="Wollam A."/>
            <person name="Pepin K.H."/>
            <person name="Palsikar V.B."/>
            <person name="Mitreva M."/>
            <person name="Wilson R.K."/>
        </authorList>
    </citation>
    <scope>NUCLEOTIDE SEQUENCE [LARGE SCALE GENOMIC DNA]</scope>
    <source>
        <strain evidence="1 2">ATCC 14665</strain>
    </source>
</reference>
<protein>
    <submittedName>
        <fullName evidence="1">Uncharacterized protein</fullName>
    </submittedName>
</protein>
<dbReference type="HOGENOM" id="CLU_3193046_0_0_11"/>
<dbReference type="Proteomes" id="UP000016605">
    <property type="component" value="Unassembled WGS sequence"/>
</dbReference>
<accession>U2R714</accession>
<evidence type="ECO:0000313" key="2">
    <source>
        <dbReference type="Proteomes" id="UP000016605"/>
    </source>
</evidence>
<gene>
    <name evidence="1" type="ORF">N136_02634</name>
</gene>
<dbReference type="AlphaFoldDB" id="U2R714"/>
<dbReference type="EMBL" id="AWVQ01000343">
    <property type="protein sequence ID" value="ERK71015.1"/>
    <property type="molecule type" value="Genomic_DNA"/>
</dbReference>